<dbReference type="Proteomes" id="UP000027439">
    <property type="component" value="Unassembled WGS sequence"/>
</dbReference>
<organism evidence="2 3">
    <name type="scientific">Caballeronia grimmiae</name>
    <dbReference type="NCBI Taxonomy" id="1071679"/>
    <lineage>
        <taxon>Bacteria</taxon>
        <taxon>Pseudomonadati</taxon>
        <taxon>Pseudomonadota</taxon>
        <taxon>Betaproteobacteria</taxon>
        <taxon>Burkholderiales</taxon>
        <taxon>Burkholderiaceae</taxon>
        <taxon>Caballeronia</taxon>
    </lineage>
</organism>
<reference evidence="2 3" key="2">
    <citation type="submission" date="2014-03" db="EMBL/GenBank/DDBJ databases">
        <title>Draft Genome Sequences of Four Burkholderia Strains.</title>
        <authorList>
            <person name="Liu X.Y."/>
            <person name="Li C.X."/>
            <person name="Xu J.H."/>
        </authorList>
    </citation>
    <scope>NUCLEOTIDE SEQUENCE [LARGE SCALE GENOMIC DNA]</scope>
    <source>
        <strain evidence="2 3">R27</strain>
    </source>
</reference>
<reference evidence="1" key="1">
    <citation type="journal article" date="2014" name="Int. J. Syst. Evol. Microbiol.">
        <title>Complete genome of a new Firmicutes species belonging to the dominant human colonic microbiota ('Ruminococcus bicirculans') reveals two chromosomes and a selective capacity to utilize plant glucans.</title>
        <authorList>
            <consortium name="NISC Comparative Sequencing Program"/>
            <person name="Wegmann U."/>
            <person name="Louis P."/>
            <person name="Goesmann A."/>
            <person name="Henrissat B."/>
            <person name="Duncan S.H."/>
            <person name="Flint H.J."/>
        </authorList>
    </citation>
    <scope>NUCLEOTIDE SEQUENCE</scope>
    <source>
        <strain evidence="1">CGMCC 1.11013</strain>
    </source>
</reference>
<proteinExistence type="predicted"/>
<dbReference type="AlphaFoldDB" id="A0A069P4D0"/>
<gene>
    <name evidence="2" type="ORF">BG57_31240</name>
    <name evidence="1" type="ORF">GCM10010985_29820</name>
</gene>
<reference evidence="1" key="4">
    <citation type="submission" date="2024-05" db="EMBL/GenBank/DDBJ databases">
        <authorList>
            <person name="Sun Q."/>
            <person name="Zhou Y."/>
        </authorList>
    </citation>
    <scope>NUCLEOTIDE SEQUENCE</scope>
    <source>
        <strain evidence="1">CGMCC 1.11013</strain>
    </source>
</reference>
<evidence type="ECO:0000313" key="4">
    <source>
        <dbReference type="Proteomes" id="UP000597138"/>
    </source>
</evidence>
<keyword evidence="4" id="KW-1185">Reference proteome</keyword>
<evidence type="ECO:0000313" key="1">
    <source>
        <dbReference type="EMBL" id="GGD73424.1"/>
    </source>
</evidence>
<dbReference type="Gene3D" id="3.30.450.20">
    <property type="entry name" value="PAS domain"/>
    <property type="match status" value="1"/>
</dbReference>
<accession>A0A069P4D0</accession>
<name>A0A069P4D0_9BURK</name>
<dbReference type="EMBL" id="BMEG01000004">
    <property type="protein sequence ID" value="GGD73424.1"/>
    <property type="molecule type" value="Genomic_DNA"/>
</dbReference>
<dbReference type="RefSeq" id="WP_035963186.1">
    <property type="nucleotide sequence ID" value="NZ_BMEG01000004.1"/>
</dbReference>
<dbReference type="Proteomes" id="UP000597138">
    <property type="component" value="Unassembled WGS sequence"/>
</dbReference>
<comment type="caution">
    <text evidence="2">The sequence shown here is derived from an EMBL/GenBank/DDBJ whole genome shotgun (WGS) entry which is preliminary data.</text>
</comment>
<protein>
    <submittedName>
        <fullName evidence="2">Uncharacterized protein</fullName>
    </submittedName>
</protein>
<dbReference type="EMBL" id="JFHE01000008">
    <property type="protein sequence ID" value="KDR35312.1"/>
    <property type="molecule type" value="Genomic_DNA"/>
</dbReference>
<evidence type="ECO:0000313" key="3">
    <source>
        <dbReference type="Proteomes" id="UP000027439"/>
    </source>
</evidence>
<evidence type="ECO:0000313" key="2">
    <source>
        <dbReference type="EMBL" id="KDR35312.1"/>
    </source>
</evidence>
<reference evidence="4" key="3">
    <citation type="journal article" date="2019" name="Int. J. Syst. Evol. Microbiol.">
        <title>The Global Catalogue of Microorganisms (GCM) 10K type strain sequencing project: providing services to taxonomists for standard genome sequencing and annotation.</title>
        <authorList>
            <consortium name="The Broad Institute Genomics Platform"/>
            <consortium name="The Broad Institute Genome Sequencing Center for Infectious Disease"/>
            <person name="Wu L."/>
            <person name="Ma J."/>
        </authorList>
    </citation>
    <scope>NUCLEOTIDE SEQUENCE [LARGE SCALE GENOMIC DNA]</scope>
    <source>
        <strain evidence="4">CGMCC 1.11013</strain>
    </source>
</reference>
<sequence>MSANSMAQHSVKAKALQSIRQVRYGYSGYLAKFDYGGRIITHGKQNDGIERATEVINPMGEATQRNVALD</sequence>